<reference evidence="7" key="5">
    <citation type="submission" date="2023-10" db="EMBL/GenBank/DDBJ databases">
        <title>Genome of Potential pathogenic bacteria in Crohn's disease.</title>
        <authorList>
            <person name="Rodriguez-Palacios A."/>
        </authorList>
    </citation>
    <scope>NUCLEOTIDE SEQUENCE</scope>
    <source>
        <strain evidence="7">CavFT-hAR62</strain>
    </source>
</reference>
<evidence type="ECO:0000313" key="13">
    <source>
        <dbReference type="Proteomes" id="UP000481616"/>
    </source>
</evidence>
<dbReference type="EMBL" id="VVZA01000042">
    <property type="protein sequence ID" value="KAA5401092.1"/>
    <property type="molecule type" value="Genomic_DNA"/>
</dbReference>
<dbReference type="GO" id="GO:0016757">
    <property type="term" value="F:glycosyltransferase activity"/>
    <property type="evidence" value="ECO:0007669"/>
    <property type="project" value="UniProtKB-KW"/>
</dbReference>
<organism evidence="7 15">
    <name type="scientific">Phocaeicola dorei</name>
    <dbReference type="NCBI Taxonomy" id="357276"/>
    <lineage>
        <taxon>Bacteria</taxon>
        <taxon>Pseudomonadati</taxon>
        <taxon>Bacteroidota</taxon>
        <taxon>Bacteroidia</taxon>
        <taxon>Bacteroidales</taxon>
        <taxon>Bacteroidaceae</taxon>
        <taxon>Phocaeicola</taxon>
    </lineage>
</organism>
<evidence type="ECO:0000313" key="5">
    <source>
        <dbReference type="EMBL" id="KAA5401092.1"/>
    </source>
</evidence>
<dbReference type="EMBL" id="SLTX01000001">
    <property type="protein sequence ID" value="TDB07027.1"/>
    <property type="molecule type" value="Genomic_DNA"/>
</dbReference>
<dbReference type="EC" id="2.4.-.-" evidence="7"/>
<dbReference type="EMBL" id="VVZE01000001">
    <property type="protein sequence ID" value="KAA5388507.1"/>
    <property type="molecule type" value="Genomic_DNA"/>
</dbReference>
<evidence type="ECO:0000313" key="8">
    <source>
        <dbReference type="EMBL" id="RGV80225.1"/>
    </source>
</evidence>
<comment type="caution">
    <text evidence="7">The sequence shown here is derived from an EMBL/GenBank/DDBJ whole genome shotgun (WGS) entry which is preliminary data.</text>
</comment>
<evidence type="ECO:0000313" key="7">
    <source>
        <dbReference type="EMBL" id="MDU0269846.1"/>
    </source>
</evidence>
<name>A0A0K2HJG6_9BACT</name>
<dbReference type="EMBL" id="VVYY01000041">
    <property type="protein sequence ID" value="KAA5391579.1"/>
    <property type="molecule type" value="Genomic_DNA"/>
</dbReference>
<reference evidence="6" key="4">
    <citation type="submission" date="2021-06" db="EMBL/GenBank/DDBJ databases">
        <title>Collection of gut derived symbiotic bacterial strains cultured from healthy donors.</title>
        <authorList>
            <person name="Lin H."/>
            <person name="Littmann E."/>
            <person name="Pamer E.G."/>
        </authorList>
    </citation>
    <scope>NUCLEOTIDE SEQUENCE</scope>
    <source>
        <strain evidence="6">MSK.5.10</strain>
    </source>
</reference>
<evidence type="ECO:0000313" key="6">
    <source>
        <dbReference type="EMBL" id="MBV3122950.1"/>
    </source>
</evidence>
<evidence type="ECO:0000313" key="15">
    <source>
        <dbReference type="Proteomes" id="UP001181086"/>
    </source>
</evidence>
<dbReference type="Proteomes" id="UP001181086">
    <property type="component" value="Unassembled WGS sequence"/>
</dbReference>
<sequence length="365" mass="42264">MDIKVITRHAPSNYGSLLQSIATITTLERLGHKCEIIDYIRDDEHGLSAVKTNLNNKQRWSGNSLKKLAYIVLRYPEEKKAELNFREMRRKYLKLTQLCRTHDDLKRLDADIFMTGSDQVWGPTLNGHYDEAYFLSFVKDKRKIAYAASLGRTDFTAKILSEYKKLLSSYSGIAVRENTAVGLLRQMDIECAGQVLDPTLLLTGDEWSRMIKKDMGGKYVLVYQLHNNPALSKYAVRFAEHVGLPLYRVSPTFHQIRRGGKFIYLPDLPDFLSYIKNSTYFITDSFHGTAFALNFNRQFIEILPNNKTGNRNQSILQLTRLQDRIVTDYADCSISERMIDYERVNDILRKERIRSLGILKQLLRQ</sequence>
<keyword evidence="7" id="KW-0808">Transferase</keyword>
<feature type="domain" description="Polysaccharide pyruvyl transferase" evidence="1">
    <location>
        <begin position="13"/>
        <end position="300"/>
    </location>
</feature>
<reference evidence="8 10" key="1">
    <citation type="submission" date="2018-08" db="EMBL/GenBank/DDBJ databases">
        <title>A genome reference for cultivated species of the human gut microbiota.</title>
        <authorList>
            <person name="Zou Y."/>
            <person name="Xue W."/>
            <person name="Luo G."/>
        </authorList>
    </citation>
    <scope>NUCLEOTIDE SEQUENCE [LARGE SCALE GENOMIC DNA]</scope>
    <source>
        <strain evidence="8 10">AF14-1AC</strain>
    </source>
</reference>
<dbReference type="Proteomes" id="UP000481616">
    <property type="component" value="Unassembled WGS sequence"/>
</dbReference>
<accession>A0A0K2HJG6</accession>
<dbReference type="Proteomes" id="UP000294834">
    <property type="component" value="Unassembled WGS sequence"/>
</dbReference>
<evidence type="ECO:0000313" key="14">
    <source>
        <dbReference type="Proteomes" id="UP000481700"/>
    </source>
</evidence>
<gene>
    <name evidence="8" type="ORF">DWW04_04105</name>
    <name evidence="9" type="ORF">E1J06_06155</name>
    <name evidence="3" type="ORF">F2Y44_01970</name>
    <name evidence="5" type="ORF">F2Y51_23325</name>
    <name evidence="4" type="ORF">F2Y58_23610</name>
    <name evidence="2" type="ORF">F2Z07_00190</name>
    <name evidence="6" type="ORF">KSU80_07125</name>
    <name evidence="7" type="ORF">RVH45_08010</name>
</gene>
<dbReference type="Proteomes" id="UP000283678">
    <property type="component" value="Unassembled WGS sequence"/>
</dbReference>
<dbReference type="KEGG" id="bdh:GV66_12630"/>
<protein>
    <submittedName>
        <fullName evidence="7">Polysaccharide pyruvyl transferase family protein</fullName>
        <ecNumber evidence="7">2.4.-.-</ecNumber>
    </submittedName>
</protein>
<dbReference type="Pfam" id="PF04230">
    <property type="entry name" value="PS_pyruv_trans"/>
    <property type="match status" value="1"/>
</dbReference>
<reference evidence="12 13" key="2">
    <citation type="journal article" date="2019" name="Nat. Med.">
        <title>A library of human gut bacterial isolates paired with longitudinal multiomics data enables mechanistic microbiome research.</title>
        <authorList>
            <person name="Poyet M."/>
            <person name="Groussin M."/>
            <person name="Gibbons S.M."/>
            <person name="Avila-Pacheco J."/>
            <person name="Jiang X."/>
            <person name="Kearney S.M."/>
            <person name="Perrotta A.R."/>
            <person name="Berdy B."/>
            <person name="Zhao S."/>
            <person name="Lieberman T.D."/>
            <person name="Swanson P.K."/>
            <person name="Smith M."/>
            <person name="Roesemann S."/>
            <person name="Alexander J.E."/>
            <person name="Rich S.A."/>
            <person name="Livny J."/>
            <person name="Vlamakis H."/>
            <person name="Clish C."/>
            <person name="Bullock K."/>
            <person name="Deik A."/>
            <person name="Scott J."/>
            <person name="Pierce K.A."/>
            <person name="Xavier R.J."/>
            <person name="Alm E.J."/>
        </authorList>
    </citation>
    <scope>NUCLEOTIDE SEQUENCE [LARGE SCALE GENOMIC DNA]</scope>
    <source>
        <strain evidence="4 13">BIOML-A1</strain>
        <strain evidence="2 14">BIOML-A25</strain>
        <strain evidence="5 12">BIOML-A4</strain>
        <strain evidence="3">BIOML-A8</strain>
    </source>
</reference>
<evidence type="ECO:0000313" key="9">
    <source>
        <dbReference type="EMBL" id="TDB07027.1"/>
    </source>
</evidence>
<evidence type="ECO:0000313" key="12">
    <source>
        <dbReference type="Proteomes" id="UP000441162"/>
    </source>
</evidence>
<dbReference type="EMBL" id="VVZV01000001">
    <property type="protein sequence ID" value="KAA5324819.1"/>
    <property type="molecule type" value="Genomic_DNA"/>
</dbReference>
<evidence type="ECO:0000313" key="2">
    <source>
        <dbReference type="EMBL" id="KAA5324819.1"/>
    </source>
</evidence>
<dbReference type="AlphaFoldDB" id="A0A0K2HJG6"/>
<keyword evidence="7" id="KW-0328">Glycosyltransferase</keyword>
<dbReference type="EMBL" id="JAWDEV010000007">
    <property type="protein sequence ID" value="MDU0269846.1"/>
    <property type="molecule type" value="Genomic_DNA"/>
</dbReference>
<evidence type="ECO:0000259" key="1">
    <source>
        <dbReference type="Pfam" id="PF04230"/>
    </source>
</evidence>
<proteinExistence type="predicted"/>
<evidence type="ECO:0000313" key="11">
    <source>
        <dbReference type="Proteomes" id="UP000294834"/>
    </source>
</evidence>
<dbReference type="InterPro" id="IPR007345">
    <property type="entry name" value="Polysacch_pyruvyl_Trfase"/>
</dbReference>
<dbReference type="RefSeq" id="WP_011965588.1">
    <property type="nucleotide sequence ID" value="NZ_BAABZF010000001.1"/>
</dbReference>
<dbReference type="Proteomes" id="UP000777173">
    <property type="component" value="Unassembled WGS sequence"/>
</dbReference>
<dbReference type="Proteomes" id="UP000441162">
    <property type="component" value="Unassembled WGS sequence"/>
</dbReference>
<reference evidence="9 11" key="3">
    <citation type="journal article" date="2019" name="Nat. Microbiol.">
        <title>Genomic variation and strain-specific functional adaptation in the human gut microbiome during early life.</title>
        <authorList>
            <person name="Vatanen T."/>
            <person name="Plichta D.R."/>
            <person name="Somani J."/>
            <person name="Munch P.C."/>
            <person name="Arthur T.D."/>
            <person name="Hall A.B."/>
            <person name="Rudolf S."/>
            <person name="Oakeley E.J."/>
            <person name="Ke X."/>
            <person name="Young R.A."/>
            <person name="Haiser H.J."/>
            <person name="Kolde R."/>
            <person name="Yassour M."/>
            <person name="Luopajarvi K."/>
            <person name="Siljander H."/>
            <person name="Virtanen S.M."/>
            <person name="Ilonen J."/>
            <person name="Uibo R."/>
            <person name="Tillmann V."/>
            <person name="Mokurov S."/>
            <person name="Dorshakova N."/>
            <person name="Porter J.A."/>
            <person name="McHardy A.C."/>
            <person name="Lahdesmaki H."/>
            <person name="Vlamakis H."/>
            <person name="Huttenhower C."/>
            <person name="Knip M."/>
            <person name="Xavier R.J."/>
        </authorList>
    </citation>
    <scope>NUCLEOTIDE SEQUENCE [LARGE SCALE GENOMIC DNA]</scope>
    <source>
        <strain evidence="9 11">RJX1052</strain>
    </source>
</reference>
<evidence type="ECO:0000313" key="4">
    <source>
        <dbReference type="EMBL" id="KAA5391579.1"/>
    </source>
</evidence>
<dbReference type="Proteomes" id="UP000481700">
    <property type="component" value="Unassembled WGS sequence"/>
</dbReference>
<dbReference type="DNASU" id="5303362"/>
<dbReference type="EMBL" id="QRZL01000003">
    <property type="protein sequence ID" value="RGV80225.1"/>
    <property type="molecule type" value="Genomic_DNA"/>
</dbReference>
<evidence type="ECO:0000313" key="10">
    <source>
        <dbReference type="Proteomes" id="UP000283678"/>
    </source>
</evidence>
<dbReference type="GeneID" id="5303362"/>
<dbReference type="EMBL" id="JAHOAX010000005">
    <property type="protein sequence ID" value="MBV3122950.1"/>
    <property type="molecule type" value="Genomic_DNA"/>
</dbReference>
<evidence type="ECO:0000313" key="3">
    <source>
        <dbReference type="EMBL" id="KAA5388507.1"/>
    </source>
</evidence>